<evidence type="ECO:0000313" key="2">
    <source>
        <dbReference type="Proteomes" id="UP000305233"/>
    </source>
</evidence>
<dbReference type="SUPFAM" id="SSF56784">
    <property type="entry name" value="HAD-like"/>
    <property type="match status" value="1"/>
</dbReference>
<dbReference type="OrthoDB" id="9797743at2"/>
<keyword evidence="2" id="KW-1185">Reference proteome</keyword>
<dbReference type="NCBIfam" id="TIGR01509">
    <property type="entry name" value="HAD-SF-IA-v3"/>
    <property type="match status" value="1"/>
</dbReference>
<accession>A0A4S5E7L7</accession>
<dbReference type="InterPro" id="IPR006439">
    <property type="entry name" value="HAD-SF_hydro_IA"/>
</dbReference>
<dbReference type="Pfam" id="PF00702">
    <property type="entry name" value="Hydrolase"/>
    <property type="match status" value="1"/>
</dbReference>
<dbReference type="Gene3D" id="1.10.150.240">
    <property type="entry name" value="Putative phosphatase, domain 2"/>
    <property type="match status" value="1"/>
</dbReference>
<dbReference type="InterPro" id="IPR036412">
    <property type="entry name" value="HAD-like_sf"/>
</dbReference>
<dbReference type="Gene3D" id="3.40.50.1000">
    <property type="entry name" value="HAD superfamily/HAD-like"/>
    <property type="match status" value="1"/>
</dbReference>
<dbReference type="Proteomes" id="UP000305233">
    <property type="component" value="Unassembled WGS sequence"/>
</dbReference>
<name>A0A4S5E7L7_9MICC</name>
<protein>
    <submittedName>
        <fullName evidence="1">HAD family phosphatase</fullName>
    </submittedName>
</protein>
<dbReference type="EMBL" id="SSWH01000003">
    <property type="protein sequence ID" value="THJ67554.1"/>
    <property type="molecule type" value="Genomic_DNA"/>
</dbReference>
<reference evidence="1 2" key="1">
    <citation type="submission" date="2019-04" db="EMBL/GenBank/DDBJ databases">
        <authorList>
            <person name="Liu Q."/>
            <person name="Xin Y.-H."/>
        </authorList>
    </citation>
    <scope>NUCLEOTIDE SEQUENCE [LARGE SCALE GENOMIC DNA]</scope>
    <source>
        <strain evidence="1 2">AM23</strain>
    </source>
</reference>
<sequence length="222" mass="23485">MDGTIVDTEPFWIRAEQELVEAHGGTWTDEQALSLVGQALSFSAAQLQGAGVRLGIRDIIDHLTDQVAARVRAGAPWRPGARELLAGLHAEGIPCAMVTMSEPLLAHAVADQLPEGTFSHLVTGDRVSQGKPDPEAYLLGFELLARDHPGLSRDRVIAIEDSLPGVTSALAAGVVTLAVPHIGTLPPDDRRTDWDSLAGRSPADLAALLPAVRSDVVVPEHS</sequence>
<evidence type="ECO:0000313" key="1">
    <source>
        <dbReference type="EMBL" id="THJ67554.1"/>
    </source>
</evidence>
<organism evidence="1 2">
    <name type="scientific">Arthrobacter echini</name>
    <dbReference type="NCBI Taxonomy" id="1529066"/>
    <lineage>
        <taxon>Bacteria</taxon>
        <taxon>Bacillati</taxon>
        <taxon>Actinomycetota</taxon>
        <taxon>Actinomycetes</taxon>
        <taxon>Micrococcales</taxon>
        <taxon>Micrococcaceae</taxon>
        <taxon>Arthrobacter</taxon>
    </lineage>
</organism>
<gene>
    <name evidence="1" type="ORF">E8P82_04245</name>
</gene>
<dbReference type="CDD" id="cd07505">
    <property type="entry name" value="HAD_BPGM-like"/>
    <property type="match status" value="1"/>
</dbReference>
<dbReference type="InterPro" id="IPR023198">
    <property type="entry name" value="PGP-like_dom2"/>
</dbReference>
<comment type="caution">
    <text evidence="1">The sequence shown here is derived from an EMBL/GenBank/DDBJ whole genome shotgun (WGS) entry which is preliminary data.</text>
</comment>
<dbReference type="AlphaFoldDB" id="A0A4S5E7L7"/>
<dbReference type="PANTHER" id="PTHR18901:SF38">
    <property type="entry name" value="PSEUDOURIDINE-5'-PHOSPHATASE"/>
    <property type="match status" value="1"/>
</dbReference>
<dbReference type="PANTHER" id="PTHR18901">
    <property type="entry name" value="2-DEOXYGLUCOSE-6-PHOSPHATE PHOSPHATASE 2"/>
    <property type="match status" value="1"/>
</dbReference>
<dbReference type="InterPro" id="IPR023214">
    <property type="entry name" value="HAD_sf"/>
</dbReference>
<proteinExistence type="predicted"/>